<organism evidence="3 4">
    <name type="scientific">Nocardia terrae</name>
    <dbReference type="NCBI Taxonomy" id="2675851"/>
    <lineage>
        <taxon>Bacteria</taxon>
        <taxon>Bacillati</taxon>
        <taxon>Actinomycetota</taxon>
        <taxon>Actinomycetes</taxon>
        <taxon>Mycobacteriales</taxon>
        <taxon>Nocardiaceae</taxon>
        <taxon>Nocardia</taxon>
    </lineage>
</organism>
<dbReference type="AlphaFoldDB" id="A0A7K1V2D9"/>
<evidence type="ECO:0000256" key="1">
    <source>
        <dbReference type="SAM" id="Phobius"/>
    </source>
</evidence>
<feature type="domain" description="Mce/MlaD" evidence="2">
    <location>
        <begin position="40"/>
        <end position="110"/>
    </location>
</feature>
<evidence type="ECO:0000313" key="4">
    <source>
        <dbReference type="Proteomes" id="UP000466794"/>
    </source>
</evidence>
<keyword evidence="4" id="KW-1185">Reference proteome</keyword>
<dbReference type="PANTHER" id="PTHR33371:SF16">
    <property type="entry name" value="MCE-FAMILY PROTEIN MCE3F"/>
    <property type="match status" value="1"/>
</dbReference>
<evidence type="ECO:0000313" key="3">
    <source>
        <dbReference type="EMBL" id="MVU80774.1"/>
    </source>
</evidence>
<keyword evidence="1" id="KW-1133">Transmembrane helix</keyword>
<dbReference type="Pfam" id="PF02470">
    <property type="entry name" value="MlaD"/>
    <property type="match status" value="1"/>
</dbReference>
<dbReference type="Proteomes" id="UP000466794">
    <property type="component" value="Unassembled WGS sequence"/>
</dbReference>
<gene>
    <name evidence="3" type="ORF">GPX89_26415</name>
</gene>
<dbReference type="EMBL" id="WRPP01000005">
    <property type="protein sequence ID" value="MVU80774.1"/>
    <property type="molecule type" value="Genomic_DNA"/>
</dbReference>
<dbReference type="GO" id="GO:0005576">
    <property type="term" value="C:extracellular region"/>
    <property type="evidence" value="ECO:0007669"/>
    <property type="project" value="TreeGrafter"/>
</dbReference>
<evidence type="ECO:0000259" key="2">
    <source>
        <dbReference type="Pfam" id="PF02470"/>
    </source>
</evidence>
<proteinExistence type="predicted"/>
<feature type="transmembrane region" description="Helical" evidence="1">
    <location>
        <begin position="7"/>
        <end position="23"/>
    </location>
</feature>
<dbReference type="InterPro" id="IPR052336">
    <property type="entry name" value="MlaD_Phospholipid_Transporter"/>
</dbReference>
<name>A0A7K1V2D9_9NOCA</name>
<keyword evidence="1" id="KW-0472">Membrane</keyword>
<protein>
    <submittedName>
        <fullName evidence="3">MCE family protein</fullName>
    </submittedName>
</protein>
<keyword evidence="1" id="KW-0812">Transmembrane</keyword>
<accession>A0A7K1V2D9</accession>
<dbReference type="InterPro" id="IPR003399">
    <property type="entry name" value="Mce/MlaD"/>
</dbReference>
<reference evidence="3 4" key="1">
    <citation type="submission" date="2019-12" db="EMBL/GenBank/DDBJ databases">
        <title>Nocardia sp. nov. ET3-3 isolated from soil.</title>
        <authorList>
            <person name="Kanchanasin P."/>
            <person name="Tanasupawat S."/>
            <person name="Yuki M."/>
            <person name="Kudo T."/>
        </authorList>
    </citation>
    <scope>NUCLEOTIDE SEQUENCE [LARGE SCALE GENOMIC DNA]</scope>
    <source>
        <strain evidence="3 4">ET3-3</strain>
    </source>
</reference>
<dbReference type="PANTHER" id="PTHR33371">
    <property type="entry name" value="INTERMEMBRANE PHOSPHOLIPID TRANSPORT SYSTEM BINDING PROTEIN MLAD-RELATED"/>
    <property type="match status" value="1"/>
</dbReference>
<comment type="caution">
    <text evidence="3">The sequence shown here is derived from an EMBL/GenBank/DDBJ whole genome shotgun (WGS) entry which is preliminary data.</text>
</comment>
<sequence>MISRTKISVLAMAGMAAASFFYMDRLGLQTAPLEHVKTASLNVPDTNGLVVGSRVLMRGIPIGHITGVGSSADGVKVSWDYDKSYQIPATSTFRLDNLSALGESYLAILPTTESGPYLGDHAAIEQAQVSVPTSFQELSKRFTLMLRQVDPDRVREIFETMNIALPDDAQVLGNLNHAGELLASAVTNQADNLTKFFNAMQPLLLMSSSVPGDLAGTTPTILPFGTEFGDLFNHFYWGVNFGPLPVGIQDGAGPLLDQLQAFLDKTAKDLNILGVDLLPGVRAGAAAMQTVPIPQLLDSALAATDSGDSVTVHVRTPGR</sequence>